<evidence type="ECO:0000256" key="5">
    <source>
        <dbReference type="ARBA" id="ARBA00023136"/>
    </source>
</evidence>
<dbReference type="EMBL" id="BQKY01000013">
    <property type="protein sequence ID" value="GJN93094.1"/>
    <property type="molecule type" value="Genomic_DNA"/>
</dbReference>
<feature type="transmembrane region" description="Helical" evidence="7">
    <location>
        <begin position="150"/>
        <end position="170"/>
    </location>
</feature>
<evidence type="ECO:0000256" key="4">
    <source>
        <dbReference type="ARBA" id="ARBA00022989"/>
    </source>
</evidence>
<dbReference type="Pfam" id="PF11779">
    <property type="entry name" value="SPT_ssu-like"/>
    <property type="match status" value="1"/>
</dbReference>
<feature type="region of interest" description="Disordered" evidence="6">
    <location>
        <begin position="1"/>
        <end position="24"/>
    </location>
</feature>
<name>A0AAV5GV46_9BASI</name>
<keyword evidence="3" id="KW-0256">Endoplasmic reticulum</keyword>
<feature type="compositionally biased region" description="Low complexity" evidence="6">
    <location>
        <begin position="53"/>
        <end position="80"/>
    </location>
</feature>
<gene>
    <name evidence="8" type="ORF">Rhopal_006139-T1</name>
</gene>
<reference evidence="8 9" key="1">
    <citation type="submission" date="2021-12" db="EMBL/GenBank/DDBJ databases">
        <title>High titer production of polyol ester of fatty acids by Rhodotorula paludigena BS15 towards product separation-free biomass refinery.</title>
        <authorList>
            <person name="Mano J."/>
            <person name="Ono H."/>
            <person name="Tanaka T."/>
            <person name="Naito K."/>
            <person name="Sushida H."/>
            <person name="Ike M."/>
            <person name="Tokuyasu K."/>
            <person name="Kitaoka M."/>
        </authorList>
    </citation>
    <scope>NUCLEOTIDE SEQUENCE [LARGE SCALE GENOMIC DNA]</scope>
    <source>
        <strain evidence="8 9">BS15</strain>
    </source>
</reference>
<keyword evidence="4 7" id="KW-1133">Transmembrane helix</keyword>
<keyword evidence="5 7" id="KW-0472">Membrane</keyword>
<evidence type="ECO:0000313" key="9">
    <source>
        <dbReference type="Proteomes" id="UP001342314"/>
    </source>
</evidence>
<accession>A0AAV5GV46</accession>
<protein>
    <submittedName>
        <fullName evidence="8">Uncharacterized protein</fullName>
    </submittedName>
</protein>
<evidence type="ECO:0000256" key="1">
    <source>
        <dbReference type="ARBA" id="ARBA00004477"/>
    </source>
</evidence>
<evidence type="ECO:0000256" key="7">
    <source>
        <dbReference type="SAM" id="Phobius"/>
    </source>
</evidence>
<feature type="region of interest" description="Disordered" evidence="6">
    <location>
        <begin position="36"/>
        <end position="100"/>
    </location>
</feature>
<evidence type="ECO:0000313" key="8">
    <source>
        <dbReference type="EMBL" id="GJN93094.1"/>
    </source>
</evidence>
<sequence>MRTRSAAPSAHAPNLDSSSHGPGILSSLALQLLPAAAAGSRKSGHQHRKSRSRSSSVSQSASLLSTSTSTSSSSSLLVSADPSDLAPEPAHAPHAQLKQTPVPAGAQLMDPAGNTRIWSAPQRRIGRLSAWRYWYAGVSVGSMLEPWELFFTHTILLFLVVLLYYSLAYLPAHAAVVARRAHYYFSGTDE</sequence>
<dbReference type="Proteomes" id="UP001342314">
    <property type="component" value="Unassembled WGS sequence"/>
</dbReference>
<evidence type="ECO:0000256" key="3">
    <source>
        <dbReference type="ARBA" id="ARBA00022824"/>
    </source>
</evidence>
<dbReference type="AlphaFoldDB" id="A0AAV5GV46"/>
<evidence type="ECO:0000256" key="2">
    <source>
        <dbReference type="ARBA" id="ARBA00022692"/>
    </source>
</evidence>
<feature type="compositionally biased region" description="Basic residues" evidence="6">
    <location>
        <begin position="42"/>
        <end position="52"/>
    </location>
</feature>
<comment type="caution">
    <text evidence="8">The sequence shown here is derived from an EMBL/GenBank/DDBJ whole genome shotgun (WGS) entry which is preliminary data.</text>
</comment>
<proteinExistence type="predicted"/>
<dbReference type="GO" id="GO:0005789">
    <property type="term" value="C:endoplasmic reticulum membrane"/>
    <property type="evidence" value="ECO:0007669"/>
    <property type="project" value="UniProtKB-SubCell"/>
</dbReference>
<keyword evidence="9" id="KW-1185">Reference proteome</keyword>
<dbReference type="InterPro" id="IPR024512">
    <property type="entry name" value="Ser_palmitoyltrfase_ssu-like"/>
</dbReference>
<evidence type="ECO:0000256" key="6">
    <source>
        <dbReference type="SAM" id="MobiDB-lite"/>
    </source>
</evidence>
<comment type="subcellular location">
    <subcellularLocation>
        <location evidence="1">Endoplasmic reticulum membrane</location>
        <topology evidence="1">Multi-pass membrane protein</topology>
    </subcellularLocation>
</comment>
<keyword evidence="2 7" id="KW-0812">Transmembrane</keyword>
<organism evidence="8 9">
    <name type="scientific">Rhodotorula paludigena</name>
    <dbReference type="NCBI Taxonomy" id="86838"/>
    <lineage>
        <taxon>Eukaryota</taxon>
        <taxon>Fungi</taxon>
        <taxon>Dikarya</taxon>
        <taxon>Basidiomycota</taxon>
        <taxon>Pucciniomycotina</taxon>
        <taxon>Microbotryomycetes</taxon>
        <taxon>Sporidiobolales</taxon>
        <taxon>Sporidiobolaceae</taxon>
        <taxon>Rhodotorula</taxon>
    </lineage>
</organism>